<reference evidence="1" key="1">
    <citation type="journal article" date="2014" name="Int. J. Syst. Evol. Microbiol.">
        <title>Complete genome sequence of Corynebacterium casei LMG S-19264T (=DSM 44701T), isolated from a smear-ripened cheese.</title>
        <authorList>
            <consortium name="US DOE Joint Genome Institute (JGI-PGF)"/>
            <person name="Walter F."/>
            <person name="Albersmeier A."/>
            <person name="Kalinowski J."/>
            <person name="Ruckert C."/>
        </authorList>
    </citation>
    <scope>NUCLEOTIDE SEQUENCE</scope>
    <source>
        <strain evidence="1">KCTC 42651</strain>
    </source>
</reference>
<gene>
    <name evidence="1" type="ORF">GCM10017083_20140</name>
</gene>
<sequence length="217" mass="24381">MPQPEHCVGRDLDLDDQIRGVAMALRHWFDVRDLESLQREVGILPAGGASRPYDKHRRVLTVTALPPQIVRLKADAPMATLHYMQDVYDDGTLRADPWRWWFAWVAIELIARVGPDRDGSKTRRFVAEDPSIESVRVSAPRWLAANPLRLRLIERRLAELVDRASDPDASPGRTIQERVRGNLAGNLARTLVDAMADEAAGIAAAITLRLDERARRG</sequence>
<dbReference type="EMBL" id="BMZS01000004">
    <property type="protein sequence ID" value="GHD48738.1"/>
    <property type="molecule type" value="Genomic_DNA"/>
</dbReference>
<reference evidence="1" key="2">
    <citation type="submission" date="2020-09" db="EMBL/GenBank/DDBJ databases">
        <authorList>
            <person name="Sun Q."/>
            <person name="Kim S."/>
        </authorList>
    </citation>
    <scope>NUCLEOTIDE SEQUENCE</scope>
    <source>
        <strain evidence="1">KCTC 42651</strain>
    </source>
</reference>
<evidence type="ECO:0000313" key="1">
    <source>
        <dbReference type="EMBL" id="GHD48738.1"/>
    </source>
</evidence>
<name>A0A919CPF1_9PROT</name>
<dbReference type="Proteomes" id="UP000630353">
    <property type="component" value="Unassembled WGS sequence"/>
</dbReference>
<protein>
    <submittedName>
        <fullName evidence="1">Uncharacterized protein</fullName>
    </submittedName>
</protein>
<dbReference type="AlphaFoldDB" id="A0A919CPF1"/>
<comment type="caution">
    <text evidence="1">The sequence shown here is derived from an EMBL/GenBank/DDBJ whole genome shotgun (WGS) entry which is preliminary data.</text>
</comment>
<accession>A0A919CPF1</accession>
<evidence type="ECO:0000313" key="2">
    <source>
        <dbReference type="Proteomes" id="UP000630353"/>
    </source>
</evidence>
<organism evidence="1 2">
    <name type="scientific">Thalassobaculum fulvum</name>
    <dbReference type="NCBI Taxonomy" id="1633335"/>
    <lineage>
        <taxon>Bacteria</taxon>
        <taxon>Pseudomonadati</taxon>
        <taxon>Pseudomonadota</taxon>
        <taxon>Alphaproteobacteria</taxon>
        <taxon>Rhodospirillales</taxon>
        <taxon>Thalassobaculaceae</taxon>
        <taxon>Thalassobaculum</taxon>
    </lineage>
</organism>
<keyword evidence="2" id="KW-1185">Reference proteome</keyword>
<proteinExistence type="predicted"/>